<dbReference type="AlphaFoldDB" id="A0A841MPI1"/>
<dbReference type="Proteomes" id="UP000588604">
    <property type="component" value="Unassembled WGS sequence"/>
</dbReference>
<dbReference type="EMBL" id="JACIJO010000003">
    <property type="protein sequence ID" value="MBB6327417.1"/>
    <property type="molecule type" value="Genomic_DNA"/>
</dbReference>
<proteinExistence type="predicted"/>
<dbReference type="RefSeq" id="WP_184496246.1">
    <property type="nucleotide sequence ID" value="NZ_JACIJO010000003.1"/>
</dbReference>
<reference evidence="1 2" key="1">
    <citation type="submission" date="2020-08" db="EMBL/GenBank/DDBJ databases">
        <title>Genomic Encyclopedia of Type Strains, Phase IV (KMG-IV): sequencing the most valuable type-strain genomes for metagenomic binning, comparative biology and taxonomic classification.</title>
        <authorList>
            <person name="Goeker M."/>
        </authorList>
    </citation>
    <scope>NUCLEOTIDE SEQUENCE [LARGE SCALE GENOMIC DNA]</scope>
    <source>
        <strain evidence="1 2">DSM 102044</strain>
    </source>
</reference>
<name>A0A841MPI1_9BACT</name>
<evidence type="ECO:0008006" key="3">
    <source>
        <dbReference type="Google" id="ProtNLM"/>
    </source>
</evidence>
<evidence type="ECO:0000313" key="1">
    <source>
        <dbReference type="EMBL" id="MBB6327417.1"/>
    </source>
</evidence>
<evidence type="ECO:0000313" key="2">
    <source>
        <dbReference type="Proteomes" id="UP000588604"/>
    </source>
</evidence>
<organism evidence="1 2">
    <name type="scientific">Algoriphagus iocasae</name>
    <dbReference type="NCBI Taxonomy" id="1836499"/>
    <lineage>
        <taxon>Bacteria</taxon>
        <taxon>Pseudomonadati</taxon>
        <taxon>Bacteroidota</taxon>
        <taxon>Cytophagia</taxon>
        <taxon>Cytophagales</taxon>
        <taxon>Cyclobacteriaceae</taxon>
        <taxon>Algoriphagus</taxon>
    </lineage>
</organism>
<dbReference type="Gene3D" id="3.60.110.10">
    <property type="entry name" value="Carbon-nitrogen hydrolase"/>
    <property type="match status" value="1"/>
</dbReference>
<keyword evidence="2" id="KW-1185">Reference proteome</keyword>
<protein>
    <recommendedName>
        <fullName evidence="3">Carbon-nitrogen hydrolase</fullName>
    </recommendedName>
</protein>
<gene>
    <name evidence="1" type="ORF">FHS59_003060</name>
</gene>
<accession>A0A841MPI1</accession>
<sequence length="375" mass="42669">MLKRFISFLIFTVFVWLIWSYSGRNTPLPETQTFLSVTEEVNSPDSLDRNVIGIQPYMLVSDYFDPALYQEKLRLYLAEANSQGFIRKNTLVVFPQYIGTWLVVVGEKHVIADEKTINNAFKTLIFSNIFDYFLGYIKTGNEENIAASAILRMKAKQMASVYFSTFSELAKEFQTYIVAGSIVLPGPYVSEGELFIESRKDLYNASYIFGPDGKIIGNSILEIYPNSDDLTFLKEPENKNITGFQLPFASSSILLGEDSWYAELYTQKVPSTSELLLVPSFQLGNNSMDSSWVSSSRKPFVAPEKEQELKDLTLKEVWKNYFLSELDSGVTLQFNVFLKGKFWEYEGEGQPMIVYKDSVLSPTTAEKAGIWSVNY</sequence>
<comment type="caution">
    <text evidence="1">The sequence shown here is derived from an EMBL/GenBank/DDBJ whole genome shotgun (WGS) entry which is preliminary data.</text>
</comment>
<dbReference type="InterPro" id="IPR036526">
    <property type="entry name" value="C-N_Hydrolase_sf"/>
</dbReference>
<dbReference type="SUPFAM" id="SSF56317">
    <property type="entry name" value="Carbon-nitrogen hydrolase"/>
    <property type="match status" value="1"/>
</dbReference>